<dbReference type="AlphaFoldDB" id="A0A7X1I6T7"/>
<dbReference type="EMBL" id="JACMHY010000022">
    <property type="protein sequence ID" value="MBC2869854.1"/>
    <property type="molecule type" value="Genomic_DNA"/>
</dbReference>
<organism evidence="2 3">
    <name type="scientific">Streptomyces mexicanus</name>
    <dbReference type="NCBI Taxonomy" id="178566"/>
    <lineage>
        <taxon>Bacteria</taxon>
        <taxon>Bacillati</taxon>
        <taxon>Actinomycetota</taxon>
        <taxon>Actinomycetes</taxon>
        <taxon>Kitasatosporales</taxon>
        <taxon>Streptomycetaceae</taxon>
        <taxon>Streptomyces</taxon>
    </lineage>
</organism>
<gene>
    <name evidence="2" type="ORF">H1R13_34345</name>
</gene>
<proteinExistence type="predicted"/>
<reference evidence="2 3" key="1">
    <citation type="submission" date="2020-08" db="EMBL/GenBank/DDBJ databases">
        <title>Whole-Genome Sequence of French Clinical Streptomyces mexicanus Strain Q0842.</title>
        <authorList>
            <person name="Boxberger M."/>
            <person name="La Scola B."/>
        </authorList>
    </citation>
    <scope>NUCLEOTIDE SEQUENCE [LARGE SCALE GENOMIC DNA]</scope>
    <source>
        <strain evidence="2 3">Marseille-Q0842</strain>
    </source>
</reference>
<feature type="compositionally biased region" description="Basic residues" evidence="1">
    <location>
        <begin position="74"/>
        <end position="86"/>
    </location>
</feature>
<feature type="compositionally biased region" description="Low complexity" evidence="1">
    <location>
        <begin position="112"/>
        <end position="126"/>
    </location>
</feature>
<dbReference type="OrthoDB" id="4337325at2"/>
<keyword evidence="3" id="KW-1185">Reference proteome</keyword>
<feature type="region of interest" description="Disordered" evidence="1">
    <location>
        <begin position="65"/>
        <end position="126"/>
    </location>
</feature>
<evidence type="ECO:0000256" key="1">
    <source>
        <dbReference type="SAM" id="MobiDB-lite"/>
    </source>
</evidence>
<sequence>MPSADEILQKMRELQERREAAAKPLVEVLAKRSRLLEQLAELDEPYGKAYVDAEAAGWTAEDLAKLGAEEPARRPRVRSRRPRPSAKKADGQPSTATSEGSSPAVTIPSQDGSAAAAVTAGSTASA</sequence>
<accession>A0A7X1I6T7</accession>
<dbReference type="RefSeq" id="WP_159675535.1">
    <property type="nucleotide sequence ID" value="NZ_JACMHY010000022.1"/>
</dbReference>
<comment type="caution">
    <text evidence="2">The sequence shown here is derived from an EMBL/GenBank/DDBJ whole genome shotgun (WGS) entry which is preliminary data.</text>
</comment>
<evidence type="ECO:0000313" key="2">
    <source>
        <dbReference type="EMBL" id="MBC2869854.1"/>
    </source>
</evidence>
<protein>
    <submittedName>
        <fullName evidence="2">Uncharacterized protein</fullName>
    </submittedName>
</protein>
<feature type="compositionally biased region" description="Polar residues" evidence="1">
    <location>
        <begin position="92"/>
        <end position="111"/>
    </location>
</feature>
<dbReference type="Proteomes" id="UP000517694">
    <property type="component" value="Unassembled WGS sequence"/>
</dbReference>
<evidence type="ECO:0000313" key="3">
    <source>
        <dbReference type="Proteomes" id="UP000517694"/>
    </source>
</evidence>
<name>A0A7X1I6T7_9ACTN</name>